<dbReference type="Proteomes" id="UP000887540">
    <property type="component" value="Unplaced"/>
</dbReference>
<keyword evidence="2 3" id="KW-0539">Nucleus</keyword>
<evidence type="ECO:0000256" key="2">
    <source>
        <dbReference type="PROSITE-ProRule" id="PRU00108"/>
    </source>
</evidence>
<evidence type="ECO:0000313" key="5">
    <source>
        <dbReference type="Proteomes" id="UP000887540"/>
    </source>
</evidence>
<evidence type="ECO:0000259" key="4">
    <source>
        <dbReference type="PROSITE" id="PS50071"/>
    </source>
</evidence>
<evidence type="ECO:0000256" key="1">
    <source>
        <dbReference type="ARBA" id="ARBA00004123"/>
    </source>
</evidence>
<dbReference type="GO" id="GO:0003677">
    <property type="term" value="F:DNA binding"/>
    <property type="evidence" value="ECO:0007669"/>
    <property type="project" value="UniProtKB-UniRule"/>
</dbReference>
<dbReference type="WBParaSite" id="ACRNAN_scaffold2714.g22020.t1">
    <property type="protein sequence ID" value="ACRNAN_scaffold2714.g22020.t1"/>
    <property type="gene ID" value="ACRNAN_scaffold2714.g22020"/>
</dbReference>
<sequence length="130" mass="15359">MLLEAKVYNLMKQFYDITRLERVFNFNLATTSHLVQGYTMNKNFSIEHILKAYPKENPNVNSIPTTQHELIPRPRKRTSFTALQVHLLEVEFHKNRYVSSERRALLAAILGLTQQQTQTKERCWNSRPKK</sequence>
<proteinExistence type="predicted"/>
<dbReference type="InterPro" id="IPR009057">
    <property type="entry name" value="Homeodomain-like_sf"/>
</dbReference>
<dbReference type="AlphaFoldDB" id="A0A914DIL8"/>
<dbReference type="PANTHER" id="PTHR24333">
    <property type="entry name" value="HOMEO BOX HB9 LIKE A-RELATED"/>
    <property type="match status" value="1"/>
</dbReference>
<accession>A0A914DIL8</accession>
<dbReference type="SMART" id="SM00389">
    <property type="entry name" value="HOX"/>
    <property type="match status" value="1"/>
</dbReference>
<dbReference type="InterPro" id="IPR001356">
    <property type="entry name" value="HD"/>
</dbReference>
<feature type="domain" description="Homeobox" evidence="4">
    <location>
        <begin position="71"/>
        <end position="130"/>
    </location>
</feature>
<dbReference type="GO" id="GO:0005634">
    <property type="term" value="C:nucleus"/>
    <property type="evidence" value="ECO:0007669"/>
    <property type="project" value="UniProtKB-SubCell"/>
</dbReference>
<comment type="subcellular location">
    <subcellularLocation>
        <location evidence="1 2 3">Nucleus</location>
    </subcellularLocation>
</comment>
<keyword evidence="2 3" id="KW-0371">Homeobox</keyword>
<evidence type="ECO:0000256" key="3">
    <source>
        <dbReference type="RuleBase" id="RU000682"/>
    </source>
</evidence>
<dbReference type="PANTHER" id="PTHR24333:SF8">
    <property type="entry name" value="HOMEOBOX PROTEIN CEH-62"/>
    <property type="match status" value="1"/>
</dbReference>
<name>A0A914DIL8_9BILA</name>
<dbReference type="Pfam" id="PF00046">
    <property type="entry name" value="Homeodomain"/>
    <property type="match status" value="1"/>
</dbReference>
<reference evidence="6" key="1">
    <citation type="submission" date="2022-11" db="UniProtKB">
        <authorList>
            <consortium name="WormBaseParasite"/>
        </authorList>
    </citation>
    <scope>IDENTIFICATION</scope>
</reference>
<protein>
    <submittedName>
        <fullName evidence="6">Homeobox domain-containing protein</fullName>
    </submittedName>
</protein>
<keyword evidence="5" id="KW-1185">Reference proteome</keyword>
<dbReference type="InterPro" id="IPR050848">
    <property type="entry name" value="Homeobox_TF"/>
</dbReference>
<dbReference type="Gene3D" id="1.10.10.60">
    <property type="entry name" value="Homeodomain-like"/>
    <property type="match status" value="1"/>
</dbReference>
<evidence type="ECO:0000313" key="6">
    <source>
        <dbReference type="WBParaSite" id="ACRNAN_scaffold2714.g22020.t1"/>
    </source>
</evidence>
<organism evidence="5 6">
    <name type="scientific">Acrobeloides nanus</name>
    <dbReference type="NCBI Taxonomy" id="290746"/>
    <lineage>
        <taxon>Eukaryota</taxon>
        <taxon>Metazoa</taxon>
        <taxon>Ecdysozoa</taxon>
        <taxon>Nematoda</taxon>
        <taxon>Chromadorea</taxon>
        <taxon>Rhabditida</taxon>
        <taxon>Tylenchina</taxon>
        <taxon>Cephalobomorpha</taxon>
        <taxon>Cephaloboidea</taxon>
        <taxon>Cephalobidae</taxon>
        <taxon>Acrobeloides</taxon>
    </lineage>
</organism>
<dbReference type="PROSITE" id="PS50071">
    <property type="entry name" value="HOMEOBOX_2"/>
    <property type="match status" value="1"/>
</dbReference>
<keyword evidence="2 3" id="KW-0238">DNA-binding</keyword>
<dbReference type="SUPFAM" id="SSF46689">
    <property type="entry name" value="Homeodomain-like"/>
    <property type="match status" value="1"/>
</dbReference>
<dbReference type="CDD" id="cd00086">
    <property type="entry name" value="homeodomain"/>
    <property type="match status" value="1"/>
</dbReference>